<evidence type="ECO:0000313" key="1">
    <source>
        <dbReference type="EMBL" id="GMQ35616.1"/>
    </source>
</evidence>
<comment type="caution">
    <text evidence="1">The sequence shown here is derived from an EMBL/GenBank/DDBJ whole genome shotgun (WGS) entry which is preliminary data.</text>
</comment>
<evidence type="ECO:0000313" key="2">
    <source>
        <dbReference type="Proteomes" id="UP001307705"/>
    </source>
</evidence>
<dbReference type="PANTHER" id="PTHR46124">
    <property type="entry name" value="D-AMINOACYL-TRNA DEACYLASE"/>
    <property type="match status" value="1"/>
</dbReference>
<dbReference type="PANTHER" id="PTHR46124:SF2">
    <property type="entry name" value="D-AMINOACYL-TRNA DEACYLASE"/>
    <property type="match status" value="1"/>
</dbReference>
<dbReference type="RefSeq" id="WP_338230487.1">
    <property type="nucleotide sequence ID" value="NZ_BTPE01000022.1"/>
</dbReference>
<reference evidence="1 2" key="1">
    <citation type="submission" date="2023-08" db="EMBL/GenBank/DDBJ databases">
        <title>Draft genome sequence of Algoriphagus taiwanensis.</title>
        <authorList>
            <person name="Takatani N."/>
            <person name="Hosokawa M."/>
            <person name="Sawabe T."/>
        </authorList>
    </citation>
    <scope>NUCLEOTIDE SEQUENCE [LARGE SCALE GENOMIC DNA]</scope>
    <source>
        <strain evidence="1 2">JCM 19755</strain>
    </source>
</reference>
<sequence>MNFWDFHTHQNGKANAIFNGEGEVSPAGLFCSLGIHPWDLDENWEEKWQKISMQVKDSISVLAIGECGFDRIKGPELEIQNAAFHAQASLAFELDIPLILHCVKGHDLLLEYLKKEKNIPQIIWHGWNLKPDLALRLLDFPVFFSFGHHLKKEESNAQAWLKACPPYRIFFETDDSNMEISEIYQAASLILGLSPAELAQLGISNWNQISSRKIQ</sequence>
<dbReference type="GO" id="GO:0016787">
    <property type="term" value="F:hydrolase activity"/>
    <property type="evidence" value="ECO:0007669"/>
    <property type="project" value="UniProtKB-KW"/>
</dbReference>
<protein>
    <submittedName>
        <fullName evidence="1">TatD family hydrolase</fullName>
    </submittedName>
</protein>
<gene>
    <name evidence="1" type="ORF">Ataiwa_38890</name>
</gene>
<dbReference type="Gene3D" id="3.20.20.140">
    <property type="entry name" value="Metal-dependent hydrolases"/>
    <property type="match status" value="1"/>
</dbReference>
<name>A0ABQ6Q677_9BACT</name>
<keyword evidence="1" id="KW-0378">Hydrolase</keyword>
<proteinExistence type="predicted"/>
<dbReference type="EMBL" id="BTPE01000022">
    <property type="protein sequence ID" value="GMQ35616.1"/>
    <property type="molecule type" value="Genomic_DNA"/>
</dbReference>
<keyword evidence="2" id="KW-1185">Reference proteome</keyword>
<dbReference type="InterPro" id="IPR001130">
    <property type="entry name" value="TatD-like"/>
</dbReference>
<organism evidence="1 2">
    <name type="scientific">Algoriphagus taiwanensis</name>
    <dbReference type="NCBI Taxonomy" id="1445656"/>
    <lineage>
        <taxon>Bacteria</taxon>
        <taxon>Pseudomonadati</taxon>
        <taxon>Bacteroidota</taxon>
        <taxon>Cytophagia</taxon>
        <taxon>Cytophagales</taxon>
        <taxon>Cyclobacteriaceae</taxon>
        <taxon>Algoriphagus</taxon>
    </lineage>
</organism>
<dbReference type="Proteomes" id="UP001307705">
    <property type="component" value="Unassembled WGS sequence"/>
</dbReference>
<dbReference type="Pfam" id="PF01026">
    <property type="entry name" value="TatD_DNase"/>
    <property type="match status" value="1"/>
</dbReference>
<dbReference type="SUPFAM" id="SSF51556">
    <property type="entry name" value="Metallo-dependent hydrolases"/>
    <property type="match status" value="1"/>
</dbReference>
<dbReference type="InterPro" id="IPR032466">
    <property type="entry name" value="Metal_Hydrolase"/>
</dbReference>
<accession>A0ABQ6Q677</accession>